<comment type="caution">
    <text evidence="2">The sequence shown here is derived from an EMBL/GenBank/DDBJ whole genome shotgun (WGS) entry which is preliminary data.</text>
</comment>
<accession>A0ABT3TKF2</accession>
<evidence type="ECO:0008006" key="4">
    <source>
        <dbReference type="Google" id="ProtNLM"/>
    </source>
</evidence>
<dbReference type="RefSeq" id="WP_279246286.1">
    <property type="nucleotide sequence ID" value="NZ_SHNN01000003.1"/>
</dbReference>
<proteinExistence type="predicted"/>
<protein>
    <recommendedName>
        <fullName evidence="4">Cytochrome C Planctomycete-type domain-containing protein</fullName>
    </recommendedName>
</protein>
<organism evidence="2 3">
    <name type="scientific">Candidatus Litorirhabdus singularis</name>
    <dbReference type="NCBI Taxonomy" id="2518993"/>
    <lineage>
        <taxon>Bacteria</taxon>
        <taxon>Pseudomonadati</taxon>
        <taxon>Pseudomonadota</taxon>
        <taxon>Gammaproteobacteria</taxon>
        <taxon>Cellvibrionales</taxon>
        <taxon>Halieaceae</taxon>
        <taxon>Candidatus Litorirhabdus</taxon>
    </lineage>
</organism>
<keyword evidence="1" id="KW-0732">Signal</keyword>
<dbReference type="EMBL" id="SHNN01000003">
    <property type="protein sequence ID" value="MCX2982261.1"/>
    <property type="molecule type" value="Genomic_DNA"/>
</dbReference>
<reference evidence="2" key="1">
    <citation type="submission" date="2019-02" db="EMBL/GenBank/DDBJ databases">
        <authorList>
            <person name="Li S.-H."/>
        </authorList>
    </citation>
    <scope>NUCLEOTIDE SEQUENCE</scope>
    <source>
        <strain evidence="2">IMCC14734</strain>
    </source>
</reference>
<sequence length="132" mass="15190">MNYVKTAVAGFLFLLGQPVWSADDVESVSFSEQVLPLLMRECSYCHMREDSYGYLVIEPGNTLGNLIDVPAFAYPQMMRVRPGSPDQSYLWKKLTGEHLQLGAEGWLMPYFRWPDNNLELVRRWIEQGALDN</sequence>
<dbReference type="Proteomes" id="UP001143362">
    <property type="component" value="Unassembled WGS sequence"/>
</dbReference>
<gene>
    <name evidence="2" type="ORF">EYC98_15470</name>
</gene>
<feature type="signal peptide" evidence="1">
    <location>
        <begin position="1"/>
        <end position="21"/>
    </location>
</feature>
<evidence type="ECO:0000313" key="3">
    <source>
        <dbReference type="Proteomes" id="UP001143362"/>
    </source>
</evidence>
<evidence type="ECO:0000313" key="2">
    <source>
        <dbReference type="EMBL" id="MCX2982261.1"/>
    </source>
</evidence>
<evidence type="ECO:0000256" key="1">
    <source>
        <dbReference type="SAM" id="SignalP"/>
    </source>
</evidence>
<name>A0ABT3TKF2_9GAMM</name>
<keyword evidence="3" id="KW-1185">Reference proteome</keyword>
<feature type="chain" id="PRO_5045092624" description="Cytochrome C Planctomycete-type domain-containing protein" evidence="1">
    <location>
        <begin position="22"/>
        <end position="132"/>
    </location>
</feature>